<reference evidence="2 3" key="1">
    <citation type="submission" date="2024-06" db="EMBL/GenBank/DDBJ databases">
        <authorList>
            <person name="Woo H."/>
        </authorList>
    </citation>
    <scope>NUCLEOTIDE SEQUENCE [LARGE SCALE GENOMIC DNA]</scope>
    <source>
        <strain evidence="2 3">S2-g</strain>
    </source>
</reference>
<feature type="transmembrane region" description="Helical" evidence="1">
    <location>
        <begin position="111"/>
        <end position="133"/>
    </location>
</feature>
<keyword evidence="3" id="KW-1185">Reference proteome</keyword>
<dbReference type="EMBL" id="JBFOHL010000015">
    <property type="protein sequence ID" value="MEW9625563.1"/>
    <property type="molecule type" value="Genomic_DNA"/>
</dbReference>
<sequence>MQTEELNALIDKTATLMVQYERRGAHIDARLQALGEVLQGLTQQLPGVVRVSTQDLLQTLPGEMADTVRAGLGQSMGAYRQSLATAGAGIEQAAQVLAGQISQLQELHRRLLWKTTGAVLITLALLLGGGAWLSMHYAKVVRDNQLSADLMKAYNSADVVLCGQGELCANVDGKRARYGERGQYQPVRSR</sequence>
<gene>
    <name evidence="2" type="ORF">ABQJ56_15140</name>
</gene>
<protein>
    <submittedName>
        <fullName evidence="2">Relaxation protein</fullName>
    </submittedName>
</protein>
<organism evidence="2 3">
    <name type="scientific">Rhodanobacter geophilus</name>
    <dbReference type="NCBI Taxonomy" id="3162488"/>
    <lineage>
        <taxon>Bacteria</taxon>
        <taxon>Pseudomonadati</taxon>
        <taxon>Pseudomonadota</taxon>
        <taxon>Gammaproteobacteria</taxon>
        <taxon>Lysobacterales</taxon>
        <taxon>Rhodanobacteraceae</taxon>
        <taxon>Rhodanobacter</taxon>
    </lineage>
</organism>
<keyword evidence="1" id="KW-0812">Transmembrane</keyword>
<accession>A0ABV3QSJ9</accession>
<proteinExistence type="predicted"/>
<keyword evidence="1" id="KW-0472">Membrane</keyword>
<dbReference type="Proteomes" id="UP001556170">
    <property type="component" value="Unassembled WGS sequence"/>
</dbReference>
<dbReference type="RefSeq" id="WP_367845853.1">
    <property type="nucleotide sequence ID" value="NZ_JBFOHL010000015.1"/>
</dbReference>
<evidence type="ECO:0000313" key="3">
    <source>
        <dbReference type="Proteomes" id="UP001556170"/>
    </source>
</evidence>
<keyword evidence="1" id="KW-1133">Transmembrane helix</keyword>
<name>A0ABV3QSJ9_9GAMM</name>
<evidence type="ECO:0000256" key="1">
    <source>
        <dbReference type="SAM" id="Phobius"/>
    </source>
</evidence>
<comment type="caution">
    <text evidence="2">The sequence shown here is derived from an EMBL/GenBank/DDBJ whole genome shotgun (WGS) entry which is preliminary data.</text>
</comment>
<evidence type="ECO:0000313" key="2">
    <source>
        <dbReference type="EMBL" id="MEW9625563.1"/>
    </source>
</evidence>